<dbReference type="Pfam" id="PF12704">
    <property type="entry name" value="MacB_PCD"/>
    <property type="match status" value="2"/>
</dbReference>
<dbReference type="Pfam" id="PF02687">
    <property type="entry name" value="FtsX"/>
    <property type="match status" value="2"/>
</dbReference>
<evidence type="ECO:0000256" key="2">
    <source>
        <dbReference type="ARBA" id="ARBA00022475"/>
    </source>
</evidence>
<evidence type="ECO:0000259" key="8">
    <source>
        <dbReference type="Pfam" id="PF02687"/>
    </source>
</evidence>
<evidence type="ECO:0000256" key="4">
    <source>
        <dbReference type="ARBA" id="ARBA00022989"/>
    </source>
</evidence>
<feature type="transmembrane region" description="Helical" evidence="7">
    <location>
        <begin position="828"/>
        <end position="848"/>
    </location>
</feature>
<feature type="transmembrane region" description="Helical" evidence="7">
    <location>
        <begin position="739"/>
        <end position="761"/>
    </location>
</feature>
<comment type="similarity">
    <text evidence="6">Belongs to the ABC-4 integral membrane protein family.</text>
</comment>
<comment type="subcellular location">
    <subcellularLocation>
        <location evidence="1">Cell membrane</location>
        <topology evidence="1">Multi-pass membrane protein</topology>
    </subcellularLocation>
</comment>
<evidence type="ECO:0000259" key="9">
    <source>
        <dbReference type="Pfam" id="PF12704"/>
    </source>
</evidence>
<gene>
    <name evidence="10" type="ORF">IRI77_17965</name>
</gene>
<evidence type="ECO:0000313" key="10">
    <source>
        <dbReference type="EMBL" id="QOY91751.1"/>
    </source>
</evidence>
<dbReference type="EMBL" id="CP063849">
    <property type="protein sequence ID" value="QOY91751.1"/>
    <property type="molecule type" value="Genomic_DNA"/>
</dbReference>
<dbReference type="AlphaFoldDB" id="A0A7S7NXV2"/>
<keyword evidence="3 7" id="KW-0812">Transmembrane</keyword>
<dbReference type="InterPro" id="IPR003838">
    <property type="entry name" value="ABC3_permease_C"/>
</dbReference>
<dbReference type="PANTHER" id="PTHR30572:SF4">
    <property type="entry name" value="ABC TRANSPORTER PERMEASE YTRF"/>
    <property type="match status" value="1"/>
</dbReference>
<name>A0A7S7NXV2_PALFE</name>
<dbReference type="GO" id="GO:0005886">
    <property type="term" value="C:plasma membrane"/>
    <property type="evidence" value="ECO:0007669"/>
    <property type="project" value="UniProtKB-SubCell"/>
</dbReference>
<reference evidence="10 11" key="1">
    <citation type="submission" date="2020-10" db="EMBL/GenBank/DDBJ databases">
        <title>Complete genome sequence of Paludibaculum fermentans P105T, a facultatively anaerobic acidobacterium capable of dissimilatory Fe(III) reduction.</title>
        <authorList>
            <person name="Dedysh S.N."/>
            <person name="Beletsky A.V."/>
            <person name="Kulichevskaya I.S."/>
            <person name="Mardanov A.V."/>
            <person name="Ravin N.V."/>
        </authorList>
    </citation>
    <scope>NUCLEOTIDE SEQUENCE [LARGE SCALE GENOMIC DNA]</scope>
    <source>
        <strain evidence="10 11">P105</strain>
    </source>
</reference>
<dbReference type="KEGG" id="pfer:IRI77_17965"/>
<sequence>MRLYSALLRLYPKSFRLEYGAEMRAVFAARRRDAGSLLGVAALWLETIPDVLMSAAGTHWDIARQDLRYAARTLRRAPGFTLTAVLVSALGIGATTAAFTLMDHVLLRPLPFPDQDRLVKLWENHTINGNFWDIAPANYRDWKQASKSFESMGAYRAQAVDLVGQGEPIRLEGASVTWEVFPLLGVQPLMGRFFQQSDDTTGALGTVVLSHALWQGQFGGDAGVIGRKVSLDGAPYTVIGVMPRGFYLPARDALFWTAMRFEPEDFQDRENTYVYGLAKLRPSVSVRQAQVELSGISGQLAREYPKQLANIGAKVLPMRDQVSDRSVMMLRTLLGAAFCVLLVACTNLANLLIARSMGRRKELAVRTAMGAGRERLVRQMLTESLLLSLAGGGLGVLFGITALPLLSRLVPNSLPIAEVPSVDLRVLGVAALLTLLTGLAFGLAPALRLSRREDSNDLREGSRSGVGGRKERLRSTLVVVEVAGSIVLLVSSGLLMRALWRVQATDPGFRAENVLTLRTALPMPRYRSRAAREEFYTRVLGAVRQTPGVTGAAYTSFLPIVLRGGVWPVEIAGRLQDGANRLNASLRFVTPGFFSAMQIPLRLGRDVSEQDRFDRPFVAVVSASFVRRYFAGENPIGRHFQFGNHDREIVGVVGDVRVRGLEQESEPQVYLSYYQHDQVSTWYAPKDLVVRSTLPTEALANTLRRIIREVNPEQSVSDVQTLTEVVETQTSSRAVQLRVLGAFALVSFLLAAIGIHGLLAFNVSSRMQEIGVRMALGARSSDIGRMILRQGAELAAVGVVFGVSLAYGAGLLLRSLLSGVEPGDGPTMLAAVGLAALMTIGSGAIPAWRAARVDPTMAIRAE</sequence>
<feature type="domain" description="MacB-like periplasmic core" evidence="9">
    <location>
        <begin position="81"/>
        <end position="293"/>
    </location>
</feature>
<accession>A0A7S7NXV2</accession>
<evidence type="ECO:0000256" key="7">
    <source>
        <dbReference type="SAM" id="Phobius"/>
    </source>
</evidence>
<feature type="transmembrane region" description="Helical" evidence="7">
    <location>
        <begin position="794"/>
        <end position="816"/>
    </location>
</feature>
<organism evidence="10 11">
    <name type="scientific">Paludibaculum fermentans</name>
    <dbReference type="NCBI Taxonomy" id="1473598"/>
    <lineage>
        <taxon>Bacteria</taxon>
        <taxon>Pseudomonadati</taxon>
        <taxon>Acidobacteriota</taxon>
        <taxon>Terriglobia</taxon>
        <taxon>Bryobacterales</taxon>
        <taxon>Bryobacteraceae</taxon>
        <taxon>Paludibaculum</taxon>
    </lineage>
</organism>
<dbReference type="NCBIfam" id="TIGR03434">
    <property type="entry name" value="ADOP"/>
    <property type="match status" value="1"/>
</dbReference>
<evidence type="ECO:0000256" key="5">
    <source>
        <dbReference type="ARBA" id="ARBA00023136"/>
    </source>
</evidence>
<feature type="domain" description="ABC3 transporter permease C-terminal" evidence="8">
    <location>
        <begin position="742"/>
        <end position="855"/>
    </location>
</feature>
<keyword evidence="2" id="KW-1003">Cell membrane</keyword>
<keyword evidence="4 7" id="KW-1133">Transmembrane helix</keyword>
<protein>
    <submittedName>
        <fullName evidence="10">ABC transporter permease</fullName>
    </submittedName>
</protein>
<proteinExistence type="inferred from homology"/>
<feature type="transmembrane region" description="Helical" evidence="7">
    <location>
        <begin position="385"/>
        <end position="406"/>
    </location>
</feature>
<dbReference type="GO" id="GO:0022857">
    <property type="term" value="F:transmembrane transporter activity"/>
    <property type="evidence" value="ECO:0007669"/>
    <property type="project" value="TreeGrafter"/>
</dbReference>
<dbReference type="InterPro" id="IPR050250">
    <property type="entry name" value="Macrolide_Exporter_MacB"/>
</dbReference>
<feature type="domain" description="ABC3 transporter permease C-terminal" evidence="8">
    <location>
        <begin position="336"/>
        <end position="452"/>
    </location>
</feature>
<evidence type="ECO:0000256" key="3">
    <source>
        <dbReference type="ARBA" id="ARBA00022692"/>
    </source>
</evidence>
<dbReference type="InterPro" id="IPR017800">
    <property type="entry name" value="ADOP"/>
</dbReference>
<feature type="transmembrane region" description="Helical" evidence="7">
    <location>
        <begin position="80"/>
        <end position="102"/>
    </location>
</feature>
<dbReference type="PANTHER" id="PTHR30572">
    <property type="entry name" value="MEMBRANE COMPONENT OF TRANSPORTER-RELATED"/>
    <property type="match status" value="1"/>
</dbReference>
<dbReference type="RefSeq" id="WP_194453405.1">
    <property type="nucleotide sequence ID" value="NZ_CP063849.1"/>
</dbReference>
<keyword evidence="11" id="KW-1185">Reference proteome</keyword>
<evidence type="ECO:0000313" key="11">
    <source>
        <dbReference type="Proteomes" id="UP000593892"/>
    </source>
</evidence>
<feature type="transmembrane region" description="Helical" evidence="7">
    <location>
        <begin position="328"/>
        <end position="353"/>
    </location>
</feature>
<dbReference type="Proteomes" id="UP000593892">
    <property type="component" value="Chromosome"/>
</dbReference>
<evidence type="ECO:0000256" key="1">
    <source>
        <dbReference type="ARBA" id="ARBA00004651"/>
    </source>
</evidence>
<keyword evidence="5 7" id="KW-0472">Membrane</keyword>
<feature type="domain" description="MacB-like periplasmic core" evidence="9">
    <location>
        <begin position="542"/>
        <end position="679"/>
    </location>
</feature>
<evidence type="ECO:0000256" key="6">
    <source>
        <dbReference type="ARBA" id="ARBA00038076"/>
    </source>
</evidence>
<feature type="transmembrane region" description="Helical" evidence="7">
    <location>
        <begin position="426"/>
        <end position="447"/>
    </location>
</feature>
<feature type="transmembrane region" description="Helical" evidence="7">
    <location>
        <begin position="477"/>
        <end position="500"/>
    </location>
</feature>
<dbReference type="InterPro" id="IPR025857">
    <property type="entry name" value="MacB_PCD"/>
</dbReference>